<dbReference type="GO" id="GO:0016853">
    <property type="term" value="F:isomerase activity"/>
    <property type="evidence" value="ECO:0007669"/>
    <property type="project" value="InterPro"/>
</dbReference>
<dbReference type="InterPro" id="IPR014718">
    <property type="entry name" value="GH-type_carb-bd"/>
</dbReference>
<name>A0A7G9T7Q3_9LACO</name>
<evidence type="ECO:0000313" key="1">
    <source>
        <dbReference type="EMBL" id="QNN76128.1"/>
    </source>
</evidence>
<sequence>MSIENGHLKATINEHGAELISVINQQTKIEYMWQADAKIWGRHAPNLFPIVGRLKDNQYEYKQRTYHLNQHGFARDSEFTVVNRTPSQVRLRLQASEASLAVYPFEFQFDVIFELLATDIINIQYLVTNTDVKILPFSFGGHPGFNVPLQSGETFEDYQITIKPNKIYERQVLNGPFVDPKRLTSLDTHQSLPVKRSDYLNDAIIITLNEQPVQIEIMHPTHHHGISMNIDNAKYAGIWTKADVSAPFLCLEPWWGIADTIDATGNIENKMAINKINPGETQRGSYSIRFF</sequence>
<accession>A0A7G9T7Q3</accession>
<keyword evidence="2" id="KW-1185">Reference proteome</keyword>
<dbReference type="PANTHER" id="PTHR11122">
    <property type="entry name" value="APOSPORY-ASSOCIATED PROTEIN C-RELATED"/>
    <property type="match status" value="1"/>
</dbReference>
<organism evidence="1 2">
    <name type="scientific">Weissella diestrammenae</name>
    <dbReference type="NCBI Taxonomy" id="1162633"/>
    <lineage>
        <taxon>Bacteria</taxon>
        <taxon>Bacillati</taxon>
        <taxon>Bacillota</taxon>
        <taxon>Bacilli</taxon>
        <taxon>Lactobacillales</taxon>
        <taxon>Lactobacillaceae</taxon>
        <taxon>Weissella</taxon>
    </lineage>
</organism>
<proteinExistence type="predicted"/>
<dbReference type="AlphaFoldDB" id="A0A7G9T7Q3"/>
<dbReference type="InterPro" id="IPR037481">
    <property type="entry name" value="LacX"/>
</dbReference>
<dbReference type="GO" id="GO:0030246">
    <property type="term" value="F:carbohydrate binding"/>
    <property type="evidence" value="ECO:0007669"/>
    <property type="project" value="InterPro"/>
</dbReference>
<gene>
    <name evidence="1" type="ORF">H9L19_07135</name>
</gene>
<dbReference type="Proteomes" id="UP000515800">
    <property type="component" value="Chromosome"/>
</dbReference>
<dbReference type="EMBL" id="CP060724">
    <property type="protein sequence ID" value="QNN76128.1"/>
    <property type="molecule type" value="Genomic_DNA"/>
</dbReference>
<evidence type="ECO:0000313" key="2">
    <source>
        <dbReference type="Proteomes" id="UP000515800"/>
    </source>
</evidence>
<dbReference type="Pfam" id="PF01263">
    <property type="entry name" value="Aldose_epim"/>
    <property type="match status" value="1"/>
</dbReference>
<dbReference type="PANTHER" id="PTHR11122:SF13">
    <property type="entry name" value="GLUCOSE-6-PHOSPHATE 1-EPIMERASE"/>
    <property type="match status" value="1"/>
</dbReference>
<dbReference type="CDD" id="cd09024">
    <property type="entry name" value="Aldose_epim_lacX"/>
    <property type="match status" value="1"/>
</dbReference>
<dbReference type="InterPro" id="IPR008183">
    <property type="entry name" value="Aldose_1/G6P_1-epimerase"/>
</dbReference>
<dbReference type="KEGG" id="wdi:H9L19_07135"/>
<dbReference type="Gene3D" id="2.70.98.10">
    <property type="match status" value="1"/>
</dbReference>
<dbReference type="InterPro" id="IPR011013">
    <property type="entry name" value="Gal_mutarotase_sf_dom"/>
</dbReference>
<dbReference type="GO" id="GO:0005975">
    <property type="term" value="P:carbohydrate metabolic process"/>
    <property type="evidence" value="ECO:0007669"/>
    <property type="project" value="InterPro"/>
</dbReference>
<protein>
    <submittedName>
        <fullName evidence="1">Aldose 1-epimerase family protein</fullName>
    </submittedName>
</protein>
<reference evidence="1 2" key="1">
    <citation type="submission" date="2020-08" db="EMBL/GenBank/DDBJ databases">
        <title>Genome sequence of Weissella diestrammenae KACC 16890T.</title>
        <authorList>
            <person name="Hyun D.-W."/>
            <person name="Bae J.-W."/>
        </authorList>
    </citation>
    <scope>NUCLEOTIDE SEQUENCE [LARGE SCALE GENOMIC DNA]</scope>
    <source>
        <strain evidence="1 2">KACC 16890</strain>
    </source>
</reference>
<dbReference type="SUPFAM" id="SSF74650">
    <property type="entry name" value="Galactose mutarotase-like"/>
    <property type="match status" value="1"/>
</dbReference>